<keyword evidence="1" id="KW-0472">Membrane</keyword>
<sequence length="393" mass="42791">MSSSDKHSATSRPLLSRRQFIATVGGGVILAAGAGLAGFSLTRTPKAALAPWAEAGQFAEPRRFALSYAILAPNPHNLQPWMVDLSEPDMVTLLADPDRRLPETDPFDRQLTIGLGGFLELMRIAASAQGYDIDVTLFPDGADSQLISARPVAKVRFRPGQVQPDPLFNFVSSRRSTKEPFDMGKAVNDSNIVALSQAVAGVRFAGTRSPEQVARLRELIWNAFQVEYETPATLQESIDLMRFGKTAINATPDGIDIGGMPLEGLQRLGLISPGDLATPGTLAYQTGLNMYQDMFAATPAFVWLTTADNSRESQIAAGQAWLRLNLTTTQQGMALHPVSQCLQEYPQMQTHYQRGHQLLANDGETVQMLGRLGYAAAVPPTPRWSLDEKIRVT</sequence>
<evidence type="ECO:0000313" key="2">
    <source>
        <dbReference type="EMBL" id="KKO12902.1"/>
    </source>
</evidence>
<dbReference type="InterPro" id="IPR000415">
    <property type="entry name" value="Nitroreductase-like"/>
</dbReference>
<protein>
    <recommendedName>
        <fullName evidence="3">Twin-arginine translocation pathway signal protein</fullName>
    </recommendedName>
</protein>
<dbReference type="NCBIfam" id="NF047509">
    <property type="entry name" value="Rv3131_FMN_oxido"/>
    <property type="match status" value="1"/>
</dbReference>
<gene>
    <name evidence="2" type="ORF">LCGC14_0009190</name>
</gene>
<evidence type="ECO:0000256" key="1">
    <source>
        <dbReference type="SAM" id="Phobius"/>
    </source>
</evidence>
<evidence type="ECO:0008006" key="3">
    <source>
        <dbReference type="Google" id="ProtNLM"/>
    </source>
</evidence>
<dbReference type="InterPro" id="IPR006311">
    <property type="entry name" value="TAT_signal"/>
</dbReference>
<proteinExistence type="predicted"/>
<dbReference type="Gene3D" id="3.40.109.10">
    <property type="entry name" value="NADH Oxidase"/>
    <property type="match status" value="1"/>
</dbReference>
<organism evidence="2">
    <name type="scientific">marine sediment metagenome</name>
    <dbReference type="NCBI Taxonomy" id="412755"/>
    <lineage>
        <taxon>unclassified sequences</taxon>
        <taxon>metagenomes</taxon>
        <taxon>ecological metagenomes</taxon>
    </lineage>
</organism>
<feature type="transmembrane region" description="Helical" evidence="1">
    <location>
        <begin position="20"/>
        <end position="41"/>
    </location>
</feature>
<comment type="caution">
    <text evidence="2">The sequence shown here is derived from an EMBL/GenBank/DDBJ whole genome shotgun (WGS) entry which is preliminary data.</text>
</comment>
<dbReference type="GO" id="GO:0016491">
    <property type="term" value="F:oxidoreductase activity"/>
    <property type="evidence" value="ECO:0007669"/>
    <property type="project" value="InterPro"/>
</dbReference>
<keyword evidence="1" id="KW-1133">Transmembrane helix</keyword>
<reference evidence="2" key="1">
    <citation type="journal article" date="2015" name="Nature">
        <title>Complex archaea that bridge the gap between prokaryotes and eukaryotes.</title>
        <authorList>
            <person name="Spang A."/>
            <person name="Saw J.H."/>
            <person name="Jorgensen S.L."/>
            <person name="Zaremba-Niedzwiedzka K."/>
            <person name="Martijn J."/>
            <person name="Lind A.E."/>
            <person name="van Eijk R."/>
            <person name="Schleper C."/>
            <person name="Guy L."/>
            <person name="Ettema T.J."/>
        </authorList>
    </citation>
    <scope>NUCLEOTIDE SEQUENCE</scope>
</reference>
<dbReference type="PROSITE" id="PS51318">
    <property type="entry name" value="TAT"/>
    <property type="match status" value="1"/>
</dbReference>
<keyword evidence="1" id="KW-0812">Transmembrane</keyword>
<dbReference type="EMBL" id="LAZR01000001">
    <property type="protein sequence ID" value="KKO12902.1"/>
    <property type="molecule type" value="Genomic_DNA"/>
</dbReference>
<name>A0A0F9YKW1_9ZZZZ</name>
<dbReference type="SUPFAM" id="SSF55469">
    <property type="entry name" value="FMN-dependent nitroreductase-like"/>
    <property type="match status" value="1"/>
</dbReference>
<dbReference type="AlphaFoldDB" id="A0A0F9YKW1"/>
<accession>A0A0F9YKW1</accession>